<feature type="region of interest" description="Disordered" evidence="1">
    <location>
        <begin position="1"/>
        <end position="38"/>
    </location>
</feature>
<dbReference type="AlphaFoldDB" id="A0A9D4CDE5"/>
<gene>
    <name evidence="2" type="ORF">DPMN_064302</name>
</gene>
<keyword evidence="3" id="KW-1185">Reference proteome</keyword>
<evidence type="ECO:0000313" key="3">
    <source>
        <dbReference type="Proteomes" id="UP000828390"/>
    </source>
</evidence>
<name>A0A9D4CDE5_DREPO</name>
<dbReference type="Proteomes" id="UP000828390">
    <property type="component" value="Unassembled WGS sequence"/>
</dbReference>
<organism evidence="2 3">
    <name type="scientific">Dreissena polymorpha</name>
    <name type="common">Zebra mussel</name>
    <name type="synonym">Mytilus polymorpha</name>
    <dbReference type="NCBI Taxonomy" id="45954"/>
    <lineage>
        <taxon>Eukaryota</taxon>
        <taxon>Metazoa</taxon>
        <taxon>Spiralia</taxon>
        <taxon>Lophotrochozoa</taxon>
        <taxon>Mollusca</taxon>
        <taxon>Bivalvia</taxon>
        <taxon>Autobranchia</taxon>
        <taxon>Heteroconchia</taxon>
        <taxon>Euheterodonta</taxon>
        <taxon>Imparidentia</taxon>
        <taxon>Neoheterodontei</taxon>
        <taxon>Myida</taxon>
        <taxon>Dreissenoidea</taxon>
        <taxon>Dreissenidae</taxon>
        <taxon>Dreissena</taxon>
    </lineage>
</organism>
<sequence length="88" mass="9653">MYTPSPTSHALLTSSTPAVSTTVRSSPTATTTASTEKVSLSNDMAKLTTLLREQYKEDMLLKVTLYHLAKNKTEDPTQDKPAKVHCLE</sequence>
<feature type="compositionally biased region" description="Polar residues" evidence="1">
    <location>
        <begin position="1"/>
        <end position="12"/>
    </location>
</feature>
<feature type="compositionally biased region" description="Low complexity" evidence="1">
    <location>
        <begin position="13"/>
        <end position="35"/>
    </location>
</feature>
<evidence type="ECO:0000313" key="2">
    <source>
        <dbReference type="EMBL" id="KAH3721379.1"/>
    </source>
</evidence>
<proteinExistence type="predicted"/>
<protein>
    <submittedName>
        <fullName evidence="2">Uncharacterized protein</fullName>
    </submittedName>
</protein>
<evidence type="ECO:0000256" key="1">
    <source>
        <dbReference type="SAM" id="MobiDB-lite"/>
    </source>
</evidence>
<reference evidence="2" key="1">
    <citation type="journal article" date="2019" name="bioRxiv">
        <title>The Genome of the Zebra Mussel, Dreissena polymorpha: A Resource for Invasive Species Research.</title>
        <authorList>
            <person name="McCartney M.A."/>
            <person name="Auch B."/>
            <person name="Kono T."/>
            <person name="Mallez S."/>
            <person name="Zhang Y."/>
            <person name="Obille A."/>
            <person name="Becker A."/>
            <person name="Abrahante J.E."/>
            <person name="Garbe J."/>
            <person name="Badalamenti J.P."/>
            <person name="Herman A."/>
            <person name="Mangelson H."/>
            <person name="Liachko I."/>
            <person name="Sullivan S."/>
            <person name="Sone E.D."/>
            <person name="Koren S."/>
            <person name="Silverstein K.A.T."/>
            <person name="Beckman K.B."/>
            <person name="Gohl D.M."/>
        </authorList>
    </citation>
    <scope>NUCLEOTIDE SEQUENCE</scope>
    <source>
        <strain evidence="2">Duluth1</strain>
        <tissue evidence="2">Whole animal</tissue>
    </source>
</reference>
<comment type="caution">
    <text evidence="2">The sequence shown here is derived from an EMBL/GenBank/DDBJ whole genome shotgun (WGS) entry which is preliminary data.</text>
</comment>
<accession>A0A9D4CDE5</accession>
<dbReference type="EMBL" id="JAIWYP010000013">
    <property type="protein sequence ID" value="KAH3721379.1"/>
    <property type="molecule type" value="Genomic_DNA"/>
</dbReference>
<reference evidence="2" key="2">
    <citation type="submission" date="2020-11" db="EMBL/GenBank/DDBJ databases">
        <authorList>
            <person name="McCartney M.A."/>
            <person name="Auch B."/>
            <person name="Kono T."/>
            <person name="Mallez S."/>
            <person name="Becker A."/>
            <person name="Gohl D.M."/>
            <person name="Silverstein K.A.T."/>
            <person name="Koren S."/>
            <person name="Bechman K.B."/>
            <person name="Herman A."/>
            <person name="Abrahante J.E."/>
            <person name="Garbe J."/>
        </authorList>
    </citation>
    <scope>NUCLEOTIDE SEQUENCE</scope>
    <source>
        <strain evidence="2">Duluth1</strain>
        <tissue evidence="2">Whole animal</tissue>
    </source>
</reference>